<dbReference type="Proteomes" id="UP000092555">
    <property type="component" value="Unassembled WGS sequence"/>
</dbReference>
<keyword evidence="4" id="KW-0479">Metal-binding</keyword>
<evidence type="ECO:0000256" key="7">
    <source>
        <dbReference type="ARBA" id="ARBA00023242"/>
    </source>
</evidence>
<dbReference type="RefSeq" id="XP_018710656.1">
    <property type="nucleotide sequence ID" value="XM_018854674.1"/>
</dbReference>
<dbReference type="AlphaFoldDB" id="A0A1A0H7Y1"/>
<keyword evidence="3" id="KW-0235">DNA replication</keyword>
<feature type="non-terminal residue" evidence="12">
    <location>
        <position position="505"/>
    </location>
</feature>
<evidence type="ECO:0000313" key="13">
    <source>
        <dbReference type="Proteomes" id="UP000092555"/>
    </source>
</evidence>
<dbReference type="GO" id="GO:0006270">
    <property type="term" value="P:DNA replication initiation"/>
    <property type="evidence" value="ECO:0007669"/>
    <property type="project" value="InterPro"/>
</dbReference>
<accession>A0A1A0H7Y1</accession>
<feature type="domain" description="MCM10 OB-fold" evidence="11">
    <location>
        <begin position="156"/>
        <end position="274"/>
    </location>
</feature>
<evidence type="ECO:0000256" key="6">
    <source>
        <dbReference type="ARBA" id="ARBA00022833"/>
    </source>
</evidence>
<feature type="domain" description="Zinc finger Mcm10/DnaG-type" evidence="10">
    <location>
        <begin position="285"/>
        <end position="327"/>
    </location>
</feature>
<evidence type="ECO:0000256" key="1">
    <source>
        <dbReference type="ARBA" id="ARBA00004123"/>
    </source>
</evidence>
<protein>
    <submittedName>
        <fullName evidence="12">Uncharacterized protein</fullName>
    </submittedName>
</protein>
<dbReference type="PANTHER" id="PTHR13454:SF11">
    <property type="entry name" value="PROTEIN MCM10 HOMOLOG"/>
    <property type="match status" value="1"/>
</dbReference>
<evidence type="ECO:0000256" key="2">
    <source>
        <dbReference type="ARBA" id="ARBA00009679"/>
    </source>
</evidence>
<comment type="caution">
    <text evidence="12">The sequence shown here is derived from an EMBL/GenBank/DDBJ whole genome shotgun (WGS) entry which is preliminary data.</text>
</comment>
<dbReference type="InterPro" id="IPR012340">
    <property type="entry name" value="NA-bd_OB-fold"/>
</dbReference>
<gene>
    <name evidence="12" type="ORF">METBIDRAFT_16866</name>
</gene>
<dbReference type="GeneID" id="30027650"/>
<proteinExistence type="inferred from homology"/>
<evidence type="ECO:0000256" key="5">
    <source>
        <dbReference type="ARBA" id="ARBA00022771"/>
    </source>
</evidence>
<evidence type="ECO:0000256" key="3">
    <source>
        <dbReference type="ARBA" id="ARBA00022705"/>
    </source>
</evidence>
<evidence type="ECO:0000259" key="11">
    <source>
        <dbReference type="Pfam" id="PF22379"/>
    </source>
</evidence>
<reference evidence="12 13" key="1">
    <citation type="submission" date="2016-05" db="EMBL/GenBank/DDBJ databases">
        <title>Comparative genomics of biotechnologically important yeasts.</title>
        <authorList>
            <consortium name="DOE Joint Genome Institute"/>
            <person name="Riley R."/>
            <person name="Haridas S."/>
            <person name="Wolfe K.H."/>
            <person name="Lopes M.R."/>
            <person name="Hittinger C.T."/>
            <person name="Goker M."/>
            <person name="Salamov A."/>
            <person name="Wisecaver J."/>
            <person name="Long T.M."/>
            <person name="Aerts A.L."/>
            <person name="Barry K."/>
            <person name="Choi C."/>
            <person name="Clum A."/>
            <person name="Coughlan A.Y."/>
            <person name="Deshpande S."/>
            <person name="Douglass A.P."/>
            <person name="Hanson S.J."/>
            <person name="Klenk H.-P."/>
            <person name="LaButti K."/>
            <person name="Lapidus A."/>
            <person name="Lindquist E."/>
            <person name="Lipzen A."/>
            <person name="Meier-kolthoff J.P."/>
            <person name="Ohm R.A."/>
            <person name="Otillar R.P."/>
            <person name="Pangilinan J."/>
            <person name="Peng Y."/>
            <person name="Rokas A."/>
            <person name="Rosa C.A."/>
            <person name="Scheuner C."/>
            <person name="Sibirny A.A."/>
            <person name="Slot J.C."/>
            <person name="Stielow J.B."/>
            <person name="Sun H."/>
            <person name="Kurtzman C.P."/>
            <person name="Blackwell M."/>
            <person name="Grigoriev I.V."/>
            <person name="Jeffries T.W."/>
        </authorList>
    </citation>
    <scope>NUCLEOTIDE SEQUENCE [LARGE SCALE GENOMIC DNA]</scope>
    <source>
        <strain evidence="12 13">NRRL YB-4993</strain>
    </source>
</reference>
<dbReference type="Pfam" id="PF09329">
    <property type="entry name" value="zf-primase"/>
    <property type="match status" value="1"/>
</dbReference>
<feature type="coiled-coil region" evidence="8">
    <location>
        <begin position="396"/>
        <end position="455"/>
    </location>
</feature>
<sequence length="505" mass="57741">YDDPRDEVPKDLHDVLTEDSDDAFADLEKEFAVKKQKLMEERARKRERNRTALQVERSPSPKRFKEESKPKTVNYTVTLSSATRPLEPDIPKPLVAPLRAFQKVPSVSSNQFATRLFENENQSSSINYNERFYEFENIPKGKLVVLNDQNAKDEISGEILRRRLIQEGDAQRLLKDTKVLRVSKLLAKIVPPKYEEPMYTNWCLTGIVIYKSDPKTTVNGKKYMTLRVGNFSITVDLFLFGDAFQKYWKLRCGDVIAVLNPTVKKYGSGFNLSLQDGLDCILEIGALKNYGHCSGTNKEGGTCKFVIDLLKNDLCSFHEESKFKRGSRMELQGSVKPKAPKNKQGQTSQAFMSGSTNKPLYVQYLNAGFLEKDAVYNGGEQFDQSKYDRPVKENDAAKLRKRKANEKLRLQLLNSAPPNRLNDLEKMGIIPQGEQEKIERQNSLLKIKLQAFKNKFLKGMGYDPTFEKSHQLDKIKPTKSMEELLSISKSKKVSLQPSEEEKRKK</sequence>
<keyword evidence="7" id="KW-0539">Nucleus</keyword>
<dbReference type="InterPro" id="IPR055065">
    <property type="entry name" value="OB_MCM10"/>
</dbReference>
<evidence type="ECO:0000313" key="12">
    <source>
        <dbReference type="EMBL" id="OBA20131.1"/>
    </source>
</evidence>
<keyword evidence="6" id="KW-0862">Zinc</keyword>
<feature type="region of interest" description="Disordered" evidence="9">
    <location>
        <begin position="40"/>
        <end position="70"/>
    </location>
</feature>
<evidence type="ECO:0000256" key="4">
    <source>
        <dbReference type="ARBA" id="ARBA00022723"/>
    </source>
</evidence>
<dbReference type="GO" id="GO:0043596">
    <property type="term" value="C:nuclear replication fork"/>
    <property type="evidence" value="ECO:0007669"/>
    <property type="project" value="TreeGrafter"/>
</dbReference>
<dbReference type="Pfam" id="PF22379">
    <property type="entry name" value="OB_MCM10"/>
    <property type="match status" value="1"/>
</dbReference>
<dbReference type="Gene3D" id="2.40.50.140">
    <property type="entry name" value="Nucleic acid-binding proteins"/>
    <property type="match status" value="1"/>
</dbReference>
<feature type="region of interest" description="Disordered" evidence="9">
    <location>
        <begin position="328"/>
        <end position="352"/>
    </location>
</feature>
<name>A0A1A0H7Y1_9ASCO</name>
<dbReference type="InterPro" id="IPR040184">
    <property type="entry name" value="Mcm10"/>
</dbReference>
<dbReference type="STRING" id="869754.A0A1A0H7Y1"/>
<dbReference type="GO" id="GO:0003688">
    <property type="term" value="F:DNA replication origin binding"/>
    <property type="evidence" value="ECO:0007669"/>
    <property type="project" value="TreeGrafter"/>
</dbReference>
<dbReference type="InterPro" id="IPR015408">
    <property type="entry name" value="Znf_Mcm10/DnaG"/>
</dbReference>
<feature type="region of interest" description="Disordered" evidence="9">
    <location>
        <begin position="486"/>
        <end position="505"/>
    </location>
</feature>
<evidence type="ECO:0000256" key="8">
    <source>
        <dbReference type="SAM" id="Coils"/>
    </source>
</evidence>
<comment type="similarity">
    <text evidence="2">Belongs to the MCM10 family.</text>
</comment>
<feature type="compositionally biased region" description="Polar residues" evidence="9">
    <location>
        <begin position="343"/>
        <end position="352"/>
    </location>
</feature>
<dbReference type="EMBL" id="LXTC01000005">
    <property type="protein sequence ID" value="OBA20131.1"/>
    <property type="molecule type" value="Genomic_DNA"/>
</dbReference>
<keyword evidence="8" id="KW-0175">Coiled coil</keyword>
<dbReference type="SUPFAM" id="SSF50249">
    <property type="entry name" value="Nucleic acid-binding proteins"/>
    <property type="match status" value="1"/>
</dbReference>
<keyword evidence="13" id="KW-1185">Reference proteome</keyword>
<evidence type="ECO:0000259" key="10">
    <source>
        <dbReference type="Pfam" id="PF09329"/>
    </source>
</evidence>
<evidence type="ECO:0000256" key="9">
    <source>
        <dbReference type="SAM" id="MobiDB-lite"/>
    </source>
</evidence>
<organism evidence="12 13">
    <name type="scientific">Metschnikowia bicuspidata var. bicuspidata NRRL YB-4993</name>
    <dbReference type="NCBI Taxonomy" id="869754"/>
    <lineage>
        <taxon>Eukaryota</taxon>
        <taxon>Fungi</taxon>
        <taxon>Dikarya</taxon>
        <taxon>Ascomycota</taxon>
        <taxon>Saccharomycotina</taxon>
        <taxon>Pichiomycetes</taxon>
        <taxon>Metschnikowiaceae</taxon>
        <taxon>Metschnikowia</taxon>
    </lineage>
</organism>
<dbReference type="OrthoDB" id="273123at2759"/>
<dbReference type="PANTHER" id="PTHR13454">
    <property type="entry name" value="PROTEIN MCM10 HOMOLOG"/>
    <property type="match status" value="1"/>
</dbReference>
<dbReference type="GO" id="GO:0003697">
    <property type="term" value="F:single-stranded DNA binding"/>
    <property type="evidence" value="ECO:0007669"/>
    <property type="project" value="InterPro"/>
</dbReference>
<feature type="non-terminal residue" evidence="12">
    <location>
        <position position="1"/>
    </location>
</feature>
<comment type="subcellular location">
    <subcellularLocation>
        <location evidence="1">Nucleus</location>
    </subcellularLocation>
</comment>
<dbReference type="GO" id="GO:0008270">
    <property type="term" value="F:zinc ion binding"/>
    <property type="evidence" value="ECO:0007669"/>
    <property type="project" value="UniProtKB-KW"/>
</dbReference>
<keyword evidence="5" id="KW-0863">Zinc-finger</keyword>